<dbReference type="EMBL" id="JAEVFJ010000002">
    <property type="protein sequence ID" value="KAH8107093.1"/>
    <property type="molecule type" value="Genomic_DNA"/>
</dbReference>
<comment type="caution">
    <text evidence="1">The sequence shown here is derived from an EMBL/GenBank/DDBJ whole genome shotgun (WGS) entry which is preliminary data.</text>
</comment>
<protein>
    <submittedName>
        <fullName evidence="1">Acid phosphatase-domain-containing protein</fullName>
    </submittedName>
</protein>
<dbReference type="Proteomes" id="UP000813824">
    <property type="component" value="Unassembled WGS sequence"/>
</dbReference>
<dbReference type="PANTHER" id="PTHR17901:SF14">
    <property type="entry name" value="MAGNESIUM-DEPENDENT PHOSPHATASE 1"/>
    <property type="match status" value="1"/>
</dbReference>
<organism evidence="1 2">
    <name type="scientific">Cristinia sonorae</name>
    <dbReference type="NCBI Taxonomy" id="1940300"/>
    <lineage>
        <taxon>Eukaryota</taxon>
        <taxon>Fungi</taxon>
        <taxon>Dikarya</taxon>
        <taxon>Basidiomycota</taxon>
        <taxon>Agaricomycotina</taxon>
        <taxon>Agaricomycetes</taxon>
        <taxon>Agaricomycetidae</taxon>
        <taxon>Agaricales</taxon>
        <taxon>Pleurotineae</taxon>
        <taxon>Stephanosporaceae</taxon>
        <taxon>Cristinia</taxon>
    </lineage>
</organism>
<evidence type="ECO:0000313" key="1">
    <source>
        <dbReference type="EMBL" id="KAH8107093.1"/>
    </source>
</evidence>
<dbReference type="Pfam" id="PF12689">
    <property type="entry name" value="Acid_PPase"/>
    <property type="match status" value="1"/>
</dbReference>
<dbReference type="AlphaFoldDB" id="A0A8K0UX69"/>
<dbReference type="InterPro" id="IPR023214">
    <property type="entry name" value="HAD_sf"/>
</dbReference>
<dbReference type="InterPro" id="IPR010036">
    <property type="entry name" value="MDP_1_eu_arc"/>
</dbReference>
<dbReference type="GO" id="GO:0003993">
    <property type="term" value="F:acid phosphatase activity"/>
    <property type="evidence" value="ECO:0007669"/>
    <property type="project" value="TreeGrafter"/>
</dbReference>
<gene>
    <name evidence="1" type="ORF">BXZ70DRAFT_1029197</name>
</gene>
<accession>A0A8K0UX69</accession>
<reference evidence="1" key="1">
    <citation type="journal article" date="2021" name="New Phytol.">
        <title>Evolutionary innovations through gain and loss of genes in the ectomycorrhizal Boletales.</title>
        <authorList>
            <person name="Wu G."/>
            <person name="Miyauchi S."/>
            <person name="Morin E."/>
            <person name="Kuo A."/>
            <person name="Drula E."/>
            <person name="Varga T."/>
            <person name="Kohler A."/>
            <person name="Feng B."/>
            <person name="Cao Y."/>
            <person name="Lipzen A."/>
            <person name="Daum C."/>
            <person name="Hundley H."/>
            <person name="Pangilinan J."/>
            <person name="Johnson J."/>
            <person name="Barry K."/>
            <person name="LaButti K."/>
            <person name="Ng V."/>
            <person name="Ahrendt S."/>
            <person name="Min B."/>
            <person name="Choi I.G."/>
            <person name="Park H."/>
            <person name="Plett J.M."/>
            <person name="Magnuson J."/>
            <person name="Spatafora J.W."/>
            <person name="Nagy L.G."/>
            <person name="Henrissat B."/>
            <person name="Grigoriev I.V."/>
            <person name="Yang Z.L."/>
            <person name="Xu J."/>
            <person name="Martin F.M."/>
        </authorList>
    </citation>
    <scope>NUCLEOTIDE SEQUENCE</scope>
    <source>
        <strain evidence="1">KKN 215</strain>
    </source>
</reference>
<dbReference type="Gene3D" id="3.40.50.1000">
    <property type="entry name" value="HAD superfamily/HAD-like"/>
    <property type="match status" value="1"/>
</dbReference>
<sequence length="426" mass="49416">MYPKLVALDTEYAFLRVLSSKYAHMTSLTIFKGQIDQTKFGRGRDRFTAVEDCLEPAGEFKLWDRRNHGLVVELYPDIPGIITDIVKNGAVLAIVARSNSKAIYDRALWHFKTDDGYGNQKSIIDMVKFDEVYDEEKTVHLGNIHRYSGIRYSDMIMFDDDPANSIVRVILGVAFQTCPDKQGLTWAKYRQGIDQWQRCQKIRSPYLGQELDSYPERMLIGYSGMDEATINLLVQGKNRIDTKESARWGFAMYITDNPAVAQYFRNWIQKDVSSFGKGQTFVCEIWARDKAKFLATQKIWVPERLRQTNVKTGNMAAIARDQEERDRQIEQWGVQTPYILFSRHFKMGGMSLPQDERRFNEMVVYTHIQDALLLTVPLLEPQLQQKLNKPYLRYEKQIQAWNITLPSETIKESSSKDHPQGHCLRL</sequence>
<evidence type="ECO:0000313" key="2">
    <source>
        <dbReference type="Proteomes" id="UP000813824"/>
    </source>
</evidence>
<keyword evidence="2" id="KW-1185">Reference proteome</keyword>
<dbReference type="PANTHER" id="PTHR17901">
    <property type="entry name" value="MAGNESIUM-DEPENDENT PHOSPHATASE 1 MDP1"/>
    <property type="match status" value="1"/>
</dbReference>
<name>A0A8K0UX69_9AGAR</name>
<dbReference type="OrthoDB" id="2865258at2759"/>
<proteinExistence type="predicted"/>